<dbReference type="EMBL" id="JAAIUW010000008">
    <property type="protein sequence ID" value="KAF7822356.1"/>
    <property type="molecule type" value="Genomic_DNA"/>
</dbReference>
<sequence>MKKISVLTILFLLGFLFLINALGHSSARGNINILGEKDQNELEESSSDGINGGHHHVRKLGFGEKKAKDEYYSSMVYSSKISGASSTYSDDGISCGDDCERSEGVLDEVKNDAFKKSMGTLEEEEEMDDQKMKDDILISNYLAMKKKPNPPLSSKGVQVIIRKARRLSMSSHTSSTRPERSQISQELLPPQAHELDQKEKEEEEKTQKDIGLEVEEEIVNLIHNDYKGMARRKPPINNHEPRN</sequence>
<comment type="caution">
    <text evidence="3">The sequence shown here is derived from an EMBL/GenBank/DDBJ whole genome shotgun (WGS) entry which is preliminary data.</text>
</comment>
<feature type="signal peptide" evidence="2">
    <location>
        <begin position="1"/>
        <end position="21"/>
    </location>
</feature>
<protein>
    <submittedName>
        <fullName evidence="3">Uncharacterized protein</fullName>
    </submittedName>
</protein>
<name>A0A834TKA5_9FABA</name>
<dbReference type="Proteomes" id="UP000634136">
    <property type="component" value="Unassembled WGS sequence"/>
</dbReference>
<evidence type="ECO:0000313" key="4">
    <source>
        <dbReference type="Proteomes" id="UP000634136"/>
    </source>
</evidence>
<keyword evidence="4" id="KW-1185">Reference proteome</keyword>
<keyword evidence="2" id="KW-0732">Signal</keyword>
<feature type="region of interest" description="Disordered" evidence="1">
    <location>
        <begin position="166"/>
        <end position="243"/>
    </location>
</feature>
<dbReference type="OrthoDB" id="1937240at2759"/>
<evidence type="ECO:0000313" key="3">
    <source>
        <dbReference type="EMBL" id="KAF7822356.1"/>
    </source>
</evidence>
<evidence type="ECO:0000256" key="2">
    <source>
        <dbReference type="SAM" id="SignalP"/>
    </source>
</evidence>
<feature type="compositionally biased region" description="Polar residues" evidence="1">
    <location>
        <begin position="168"/>
        <end position="185"/>
    </location>
</feature>
<feature type="compositionally biased region" description="Basic and acidic residues" evidence="1">
    <location>
        <begin position="193"/>
        <end position="211"/>
    </location>
</feature>
<organism evidence="3 4">
    <name type="scientific">Senna tora</name>
    <dbReference type="NCBI Taxonomy" id="362788"/>
    <lineage>
        <taxon>Eukaryota</taxon>
        <taxon>Viridiplantae</taxon>
        <taxon>Streptophyta</taxon>
        <taxon>Embryophyta</taxon>
        <taxon>Tracheophyta</taxon>
        <taxon>Spermatophyta</taxon>
        <taxon>Magnoliopsida</taxon>
        <taxon>eudicotyledons</taxon>
        <taxon>Gunneridae</taxon>
        <taxon>Pentapetalae</taxon>
        <taxon>rosids</taxon>
        <taxon>fabids</taxon>
        <taxon>Fabales</taxon>
        <taxon>Fabaceae</taxon>
        <taxon>Caesalpinioideae</taxon>
        <taxon>Cassia clade</taxon>
        <taxon>Senna</taxon>
    </lineage>
</organism>
<evidence type="ECO:0000256" key="1">
    <source>
        <dbReference type="SAM" id="MobiDB-lite"/>
    </source>
</evidence>
<gene>
    <name evidence="3" type="ORF">G2W53_027811</name>
</gene>
<accession>A0A834TKA5</accession>
<feature type="chain" id="PRO_5032481827" evidence="2">
    <location>
        <begin position="22"/>
        <end position="243"/>
    </location>
</feature>
<reference evidence="3" key="1">
    <citation type="submission" date="2020-09" db="EMBL/GenBank/DDBJ databases">
        <title>Genome-Enabled Discovery of Anthraquinone Biosynthesis in Senna tora.</title>
        <authorList>
            <person name="Kang S.-H."/>
            <person name="Pandey R.P."/>
            <person name="Lee C.-M."/>
            <person name="Sim J.-S."/>
            <person name="Jeong J.-T."/>
            <person name="Choi B.-S."/>
            <person name="Jung M."/>
            <person name="Ginzburg D."/>
            <person name="Zhao K."/>
            <person name="Won S.Y."/>
            <person name="Oh T.-J."/>
            <person name="Yu Y."/>
            <person name="Kim N.-H."/>
            <person name="Lee O.R."/>
            <person name="Lee T.-H."/>
            <person name="Bashyal P."/>
            <person name="Kim T.-S."/>
            <person name="Lee W.-H."/>
            <person name="Kawkins C."/>
            <person name="Kim C.-K."/>
            <person name="Kim J.S."/>
            <person name="Ahn B.O."/>
            <person name="Rhee S.Y."/>
            <person name="Sohng J.K."/>
        </authorList>
    </citation>
    <scope>NUCLEOTIDE SEQUENCE</scope>
    <source>
        <tissue evidence="3">Leaf</tissue>
    </source>
</reference>
<dbReference type="AlphaFoldDB" id="A0A834TKA5"/>
<proteinExistence type="predicted"/>